<sequence length="460" mass="53608">MSMNQRFGQYRSILSQSPQHERAIKECIRQQSGLDDYDKIFLHVCAPAAVEYVRWILEQAEHDKMRRLYFLSRDGWLFYQLAEKFVEKYNYPIELRYLHVSRYSMRSAGYHLIGEDCLDKICVGMMDATFEKLMKQASLTDAEAYEIAQLAGYEQRYRQKLSYRTILQLKETLRGIPEFLVYVSAHAKACYDTAVSYLKQEGLFDAVSYAVVDSGWMGTLKQSMELLTGRPVMGYYFGLYEYPKGADISDYKAFYFQPDSHLKRKVYFSNCLFEAIFSSPEQMVVRYESEKSPDDGKSYRPVGCGNSNPNTEKMKRNLLLLGQYADAYLKTVQTDDGSGGQAGMIYRLFHLFMGRPEPREAEVFGALKFCDDMLESKLIPLAEAFLAEEITERSFINRMLIKMNIRKKAFPESAWPEGSVVLYGKRISCHLFWEYLYKYVMYMRKAAGKGKKHERNDKYH</sequence>
<dbReference type="RefSeq" id="WP_186866691.1">
    <property type="nucleotide sequence ID" value="NZ_JACOPH010000004.1"/>
</dbReference>
<dbReference type="AlphaFoldDB" id="A0A923LQ57"/>
<evidence type="ECO:0000313" key="1">
    <source>
        <dbReference type="EMBL" id="MBC5713896.1"/>
    </source>
</evidence>
<organism evidence="1 2">
    <name type="scientific">Roseburia zhanii</name>
    <dbReference type="NCBI Taxonomy" id="2763064"/>
    <lineage>
        <taxon>Bacteria</taxon>
        <taxon>Bacillati</taxon>
        <taxon>Bacillota</taxon>
        <taxon>Clostridia</taxon>
        <taxon>Lachnospirales</taxon>
        <taxon>Lachnospiraceae</taxon>
        <taxon>Roseburia</taxon>
    </lineage>
</organism>
<gene>
    <name evidence="1" type="ORF">H8S17_06655</name>
</gene>
<comment type="caution">
    <text evidence="1">The sequence shown here is derived from an EMBL/GenBank/DDBJ whole genome shotgun (WGS) entry which is preliminary data.</text>
</comment>
<dbReference type="Proteomes" id="UP000606720">
    <property type="component" value="Unassembled WGS sequence"/>
</dbReference>
<dbReference type="EMBL" id="JACOPH010000004">
    <property type="protein sequence ID" value="MBC5713896.1"/>
    <property type="molecule type" value="Genomic_DNA"/>
</dbReference>
<evidence type="ECO:0000313" key="2">
    <source>
        <dbReference type="Proteomes" id="UP000606720"/>
    </source>
</evidence>
<name>A0A923LQ57_9FIRM</name>
<accession>A0A923LQ57</accession>
<proteinExistence type="predicted"/>
<reference evidence="1" key="1">
    <citation type="submission" date="2020-08" db="EMBL/GenBank/DDBJ databases">
        <title>Genome public.</title>
        <authorList>
            <person name="Liu C."/>
            <person name="Sun Q."/>
        </authorList>
    </citation>
    <scope>NUCLEOTIDE SEQUENCE</scope>
    <source>
        <strain evidence="1">BX1005</strain>
    </source>
</reference>
<protein>
    <submittedName>
        <fullName evidence="1">Uncharacterized protein</fullName>
    </submittedName>
</protein>
<keyword evidence="2" id="KW-1185">Reference proteome</keyword>